<dbReference type="Pfam" id="PF20231">
    <property type="entry name" value="DUF6589"/>
    <property type="match status" value="1"/>
</dbReference>
<evidence type="ECO:0000313" key="4">
    <source>
        <dbReference type="Proteomes" id="UP001437256"/>
    </source>
</evidence>
<dbReference type="Proteomes" id="UP001437256">
    <property type="component" value="Unassembled WGS sequence"/>
</dbReference>
<evidence type="ECO:0000256" key="1">
    <source>
        <dbReference type="SAM" id="MobiDB-lite"/>
    </source>
</evidence>
<name>A0ABR2ZB15_9AGAR</name>
<dbReference type="InterPro" id="IPR046496">
    <property type="entry name" value="DUF6589"/>
</dbReference>
<keyword evidence="4" id="KW-1185">Reference proteome</keyword>
<feature type="compositionally biased region" description="Low complexity" evidence="1">
    <location>
        <begin position="252"/>
        <end position="263"/>
    </location>
</feature>
<feature type="region of interest" description="Disordered" evidence="1">
    <location>
        <begin position="201"/>
        <end position="266"/>
    </location>
</feature>
<comment type="caution">
    <text evidence="3">The sequence shown here is derived from an EMBL/GenBank/DDBJ whole genome shotgun (WGS) entry which is preliminary data.</text>
</comment>
<feature type="compositionally biased region" description="Basic and acidic residues" evidence="1">
    <location>
        <begin position="231"/>
        <end position="251"/>
    </location>
</feature>
<dbReference type="EMBL" id="JBBXMP010000308">
    <property type="protein sequence ID" value="KAL0058483.1"/>
    <property type="molecule type" value="Genomic_DNA"/>
</dbReference>
<proteinExistence type="predicted"/>
<organism evidence="3 4">
    <name type="scientific">Marasmius tenuissimus</name>
    <dbReference type="NCBI Taxonomy" id="585030"/>
    <lineage>
        <taxon>Eukaryota</taxon>
        <taxon>Fungi</taxon>
        <taxon>Dikarya</taxon>
        <taxon>Basidiomycota</taxon>
        <taxon>Agaricomycotina</taxon>
        <taxon>Agaricomycetes</taxon>
        <taxon>Agaricomycetidae</taxon>
        <taxon>Agaricales</taxon>
        <taxon>Marasmiineae</taxon>
        <taxon>Marasmiaceae</taxon>
        <taxon>Marasmius</taxon>
    </lineage>
</organism>
<reference evidence="3 4" key="1">
    <citation type="submission" date="2024-05" db="EMBL/GenBank/DDBJ databases">
        <title>A draft genome resource for the thread blight pathogen Marasmius tenuissimus strain MS-2.</title>
        <authorList>
            <person name="Yulfo-Soto G.E."/>
            <person name="Baruah I.K."/>
            <person name="Amoako-Attah I."/>
            <person name="Bukari Y."/>
            <person name="Meinhardt L.W."/>
            <person name="Bailey B.A."/>
            <person name="Cohen S.P."/>
        </authorList>
    </citation>
    <scope>NUCLEOTIDE SEQUENCE [LARGE SCALE GENOMIC DNA]</scope>
    <source>
        <strain evidence="3 4">MS-2</strain>
    </source>
</reference>
<evidence type="ECO:0000313" key="3">
    <source>
        <dbReference type="EMBL" id="KAL0058483.1"/>
    </source>
</evidence>
<evidence type="ECO:0000259" key="2">
    <source>
        <dbReference type="Pfam" id="PF20231"/>
    </source>
</evidence>
<accession>A0ABR2ZB15</accession>
<feature type="domain" description="DUF6589" evidence="2">
    <location>
        <begin position="410"/>
        <end position="814"/>
    </location>
</feature>
<gene>
    <name evidence="3" type="ORF">AAF712_014833</name>
</gene>
<sequence>MFNSLMAQSSASKHTNTSILEDSLIVLGPGRPLARKGSRHRNLTSFAQQTRHMSFASPEARREALRVAEEAKKAGDEAIELSIAATKEVDSAQSIFAPLSKPESAGGFRFRSPRHFVDHLFQTGSNKQGKTNVTNFCKNHGADVATKMFQRSPQSFNKFRDGYLADKVQEEGLALQKLLTKAKGTTMNDLLTKILQGFVSDGKESARETGEKGKGKGKEKTHCLSSSSGARGKESEGKSGKSEKEKDRDVVRVSPHSLSSPHSNLRHLDSRHHMLNAHSQKANSFQVVMGLFLLASGASKREVDVLAHAGLMVSYTSILHHMKTLSQENLEQVQKVAKEFMVGLIWDNVNFAFRVDSQRLDSKDHFDSGTTATAVVQHDPFTNQPALQGSLPIYMKPSRETTYHSISDHTTLILPSLEDVLQLEQCTLWQLKSIAIEHNPELAHFKNLLGTCPSFGEYGQISVHTTQQYPLPAMHIDESTIDGTFQVYNTLTRHLGLTNEALANHSILFVDGDLLTDSLLDKVASARRNSEEVWEGMMGVLGRFGIFHCKMAGNRMVMNEHWGTPNSKWAGSLWWEHTQLLKRKPISAGWQAKKVAPWKQSHELIQISLAAHVLDGFRIYCGHEDFKRWATKASMDDFHAVAKKVHDSLFTSAAHYSQSSSPTGQDTVLMNNILYNRDAIMYWLLVTSIKAGNIGRIVLVLRIWMVMMRTPKTMPRYANAIFETLGRLQEYPEKLRVFYLHNWLVNLTGRVNGFKEYDLLQEQQNRWIKTVFNAKGVNRSWEWLTMISVCIYSLRDAMRTIEKTFRTPYNSTRHTVPDMSRKIQCIADALRDEKVQEYVPNRPANDVVQPVRDLFKEGSKHANKRTAFSKYRKNNCSMENLGYQEIPEVDVESEDESNDSDLELDYTPTEEDLTVDDEEPELTEMMIDNVVTMVRDILE</sequence>
<feature type="compositionally biased region" description="Basic and acidic residues" evidence="1">
    <location>
        <begin position="201"/>
        <end position="222"/>
    </location>
</feature>
<feature type="region of interest" description="Disordered" evidence="1">
    <location>
        <begin position="889"/>
        <end position="911"/>
    </location>
</feature>
<protein>
    <recommendedName>
        <fullName evidence="2">DUF6589 domain-containing protein</fullName>
    </recommendedName>
</protein>